<dbReference type="Proteomes" id="UP000275267">
    <property type="component" value="Unassembled WGS sequence"/>
</dbReference>
<protein>
    <recommendedName>
        <fullName evidence="4">Secreted protein</fullName>
    </recommendedName>
</protein>
<accession>A0A3L6PFB5</accession>
<dbReference type="EMBL" id="PQIB02000018">
    <property type="protein sequence ID" value="RLM56160.1"/>
    <property type="molecule type" value="Genomic_DNA"/>
</dbReference>
<evidence type="ECO:0008006" key="4">
    <source>
        <dbReference type="Google" id="ProtNLM"/>
    </source>
</evidence>
<sequence>MGTVATTHALFLLFLAEALLGLEFLEFSCGHGDAGGCAAVELPVGSKMGHGGHHVMIHIWQRQWTHLAFAGSGLLQGFGHHELTGNTICIFCLRPSDLCIVELNQTVELDAPFSKCIPLHLIVFKDVS</sequence>
<gene>
    <name evidence="2" type="ORF">C2845_PM10G17470</name>
</gene>
<dbReference type="AlphaFoldDB" id="A0A3L6PFB5"/>
<evidence type="ECO:0000256" key="1">
    <source>
        <dbReference type="SAM" id="SignalP"/>
    </source>
</evidence>
<feature type="signal peptide" evidence="1">
    <location>
        <begin position="1"/>
        <end position="21"/>
    </location>
</feature>
<reference evidence="3" key="1">
    <citation type="journal article" date="2019" name="Nat. Commun.">
        <title>The genome of broomcorn millet.</title>
        <authorList>
            <person name="Zou C."/>
            <person name="Miki D."/>
            <person name="Li D."/>
            <person name="Tang Q."/>
            <person name="Xiao L."/>
            <person name="Rajput S."/>
            <person name="Deng P."/>
            <person name="Jia W."/>
            <person name="Huang R."/>
            <person name="Zhang M."/>
            <person name="Sun Y."/>
            <person name="Hu J."/>
            <person name="Fu X."/>
            <person name="Schnable P.S."/>
            <person name="Li F."/>
            <person name="Zhang H."/>
            <person name="Feng B."/>
            <person name="Zhu X."/>
            <person name="Liu R."/>
            <person name="Schnable J.C."/>
            <person name="Zhu J.-K."/>
            <person name="Zhang H."/>
        </authorList>
    </citation>
    <scope>NUCLEOTIDE SEQUENCE [LARGE SCALE GENOMIC DNA]</scope>
</reference>
<keyword evidence="1" id="KW-0732">Signal</keyword>
<evidence type="ECO:0000313" key="2">
    <source>
        <dbReference type="EMBL" id="RLM56160.1"/>
    </source>
</evidence>
<organism evidence="2 3">
    <name type="scientific">Panicum miliaceum</name>
    <name type="common">Proso millet</name>
    <name type="synonym">Broomcorn millet</name>
    <dbReference type="NCBI Taxonomy" id="4540"/>
    <lineage>
        <taxon>Eukaryota</taxon>
        <taxon>Viridiplantae</taxon>
        <taxon>Streptophyta</taxon>
        <taxon>Embryophyta</taxon>
        <taxon>Tracheophyta</taxon>
        <taxon>Spermatophyta</taxon>
        <taxon>Magnoliopsida</taxon>
        <taxon>Liliopsida</taxon>
        <taxon>Poales</taxon>
        <taxon>Poaceae</taxon>
        <taxon>PACMAD clade</taxon>
        <taxon>Panicoideae</taxon>
        <taxon>Panicodae</taxon>
        <taxon>Paniceae</taxon>
        <taxon>Panicinae</taxon>
        <taxon>Panicum</taxon>
        <taxon>Panicum sect. Panicum</taxon>
    </lineage>
</organism>
<proteinExistence type="predicted"/>
<dbReference type="OrthoDB" id="10512094at2759"/>
<keyword evidence="3" id="KW-1185">Reference proteome</keyword>
<name>A0A3L6PFB5_PANMI</name>
<evidence type="ECO:0000313" key="3">
    <source>
        <dbReference type="Proteomes" id="UP000275267"/>
    </source>
</evidence>
<feature type="chain" id="PRO_5018057213" description="Secreted protein" evidence="1">
    <location>
        <begin position="22"/>
        <end position="128"/>
    </location>
</feature>
<comment type="caution">
    <text evidence="2">The sequence shown here is derived from an EMBL/GenBank/DDBJ whole genome shotgun (WGS) entry which is preliminary data.</text>
</comment>